<proteinExistence type="predicted"/>
<dbReference type="PANTHER" id="PTHR30160">
    <property type="entry name" value="TETRAACYLDISACCHARIDE 4'-KINASE-RELATED"/>
    <property type="match status" value="1"/>
</dbReference>
<accession>A0A1G2FHX3</accession>
<keyword evidence="1" id="KW-0328">Glycosyltransferase</keyword>
<keyword evidence="3" id="KW-1133">Transmembrane helix</keyword>
<evidence type="ECO:0008006" key="6">
    <source>
        <dbReference type="Google" id="ProtNLM"/>
    </source>
</evidence>
<organism evidence="4 5">
    <name type="scientific">Candidatus Portnoybacteria bacterium RIFCSPHIGHO2_12_FULL_38_9</name>
    <dbReference type="NCBI Taxonomy" id="1801997"/>
    <lineage>
        <taxon>Bacteria</taxon>
        <taxon>Candidatus Portnoyibacteriota</taxon>
    </lineage>
</organism>
<sequence length="391" mass="45245">MKIKNYQENIFFLIFTFLLAPFFYGLILINRSKKNELKRPLKFLVIQFAKIGDLVCSTPVFREIKKHYPSSFLSVLVIPRVEGILINNPHLDEIILLDREKYQGIRGIFKLIKEIRDRHFDWSFSLLPGLLNNLIPFWAAVPHRAATTSKYTTKGAKVFSIFNNYRLEYKRHTLALRHYLNLLRFINITKFSEKKELFVGLKEEKKALHFLEEHNLKKEDFLVGISVTAGNKFKEWSLEKFARLADRLIQEFDAKIIFMGAAQEKAFISQAQILMKGKSIDSSQFFSLSEAPALFQYLKMFISVDTGSLYMANAMGAPIVDISGPIDIYEQPPLGDKCEIVQKKLACLPCSFIVPPARFCRKGTRQCIEDITVDDVFEAVKRLYFSEKKKI</sequence>
<evidence type="ECO:0000256" key="2">
    <source>
        <dbReference type="ARBA" id="ARBA00022679"/>
    </source>
</evidence>
<comment type="caution">
    <text evidence="4">The sequence shown here is derived from an EMBL/GenBank/DDBJ whole genome shotgun (WGS) entry which is preliminary data.</text>
</comment>
<dbReference type="STRING" id="1801997.A3J64_01190"/>
<keyword evidence="3" id="KW-0812">Transmembrane</keyword>
<keyword evidence="3" id="KW-0472">Membrane</keyword>
<dbReference type="GO" id="GO:0008713">
    <property type="term" value="F:ADP-heptose-lipopolysaccharide heptosyltransferase activity"/>
    <property type="evidence" value="ECO:0007669"/>
    <property type="project" value="TreeGrafter"/>
</dbReference>
<dbReference type="InterPro" id="IPR002201">
    <property type="entry name" value="Glyco_trans_9"/>
</dbReference>
<keyword evidence="2" id="KW-0808">Transferase</keyword>
<dbReference type="Pfam" id="PF01075">
    <property type="entry name" value="Glyco_transf_9"/>
    <property type="match status" value="1"/>
</dbReference>
<evidence type="ECO:0000313" key="4">
    <source>
        <dbReference type="EMBL" id="OGZ37111.1"/>
    </source>
</evidence>
<dbReference type="Gene3D" id="3.40.50.2000">
    <property type="entry name" value="Glycogen Phosphorylase B"/>
    <property type="match status" value="2"/>
</dbReference>
<dbReference type="Proteomes" id="UP000177061">
    <property type="component" value="Unassembled WGS sequence"/>
</dbReference>
<dbReference type="EMBL" id="MHNB01000015">
    <property type="protein sequence ID" value="OGZ37111.1"/>
    <property type="molecule type" value="Genomic_DNA"/>
</dbReference>
<dbReference type="AlphaFoldDB" id="A0A1G2FHX3"/>
<dbReference type="CDD" id="cd03789">
    <property type="entry name" value="GT9_LPS_heptosyltransferase"/>
    <property type="match status" value="1"/>
</dbReference>
<dbReference type="PANTHER" id="PTHR30160:SF7">
    <property type="entry name" value="ADP-HEPTOSE--LPS HEPTOSYLTRANSFERASE 2"/>
    <property type="match status" value="1"/>
</dbReference>
<dbReference type="InterPro" id="IPR051199">
    <property type="entry name" value="LPS_LOS_Heptosyltrfase"/>
</dbReference>
<evidence type="ECO:0000256" key="3">
    <source>
        <dbReference type="SAM" id="Phobius"/>
    </source>
</evidence>
<reference evidence="4 5" key="1">
    <citation type="journal article" date="2016" name="Nat. Commun.">
        <title>Thousands of microbial genomes shed light on interconnected biogeochemical processes in an aquifer system.</title>
        <authorList>
            <person name="Anantharaman K."/>
            <person name="Brown C.T."/>
            <person name="Hug L.A."/>
            <person name="Sharon I."/>
            <person name="Castelle C.J."/>
            <person name="Probst A.J."/>
            <person name="Thomas B.C."/>
            <person name="Singh A."/>
            <person name="Wilkins M.J."/>
            <person name="Karaoz U."/>
            <person name="Brodie E.L."/>
            <person name="Williams K.H."/>
            <person name="Hubbard S.S."/>
            <person name="Banfield J.F."/>
        </authorList>
    </citation>
    <scope>NUCLEOTIDE SEQUENCE [LARGE SCALE GENOMIC DNA]</scope>
</reference>
<dbReference type="SUPFAM" id="SSF53756">
    <property type="entry name" value="UDP-Glycosyltransferase/glycogen phosphorylase"/>
    <property type="match status" value="1"/>
</dbReference>
<dbReference type="GO" id="GO:0005829">
    <property type="term" value="C:cytosol"/>
    <property type="evidence" value="ECO:0007669"/>
    <property type="project" value="TreeGrafter"/>
</dbReference>
<gene>
    <name evidence="4" type="ORF">A3J64_01190</name>
</gene>
<protein>
    <recommendedName>
        <fullName evidence="6">Lipopolysaccharide heptosyltransferase II</fullName>
    </recommendedName>
</protein>
<name>A0A1G2FHX3_9BACT</name>
<evidence type="ECO:0000313" key="5">
    <source>
        <dbReference type="Proteomes" id="UP000177061"/>
    </source>
</evidence>
<dbReference type="GO" id="GO:0009244">
    <property type="term" value="P:lipopolysaccharide core region biosynthetic process"/>
    <property type="evidence" value="ECO:0007669"/>
    <property type="project" value="TreeGrafter"/>
</dbReference>
<evidence type="ECO:0000256" key="1">
    <source>
        <dbReference type="ARBA" id="ARBA00022676"/>
    </source>
</evidence>
<feature type="transmembrane region" description="Helical" evidence="3">
    <location>
        <begin position="12"/>
        <end position="29"/>
    </location>
</feature>